<dbReference type="Pfam" id="PF13546">
    <property type="entry name" value="DDE_5"/>
    <property type="match status" value="1"/>
</dbReference>
<comment type="caution">
    <text evidence="2">The sequence shown here is derived from an EMBL/GenBank/DDBJ whole genome shotgun (WGS) entry which is preliminary data.</text>
</comment>
<feature type="domain" description="Transposase IS701-like DDE" evidence="1">
    <location>
        <begin position="7"/>
        <end position="140"/>
    </location>
</feature>
<organism evidence="2 3">
    <name type="scientific">Actinoplanes cyaneus</name>
    <dbReference type="NCBI Taxonomy" id="52696"/>
    <lineage>
        <taxon>Bacteria</taxon>
        <taxon>Bacillati</taxon>
        <taxon>Actinomycetota</taxon>
        <taxon>Actinomycetes</taxon>
        <taxon>Micromonosporales</taxon>
        <taxon>Micromonosporaceae</taxon>
        <taxon>Actinoplanes</taxon>
    </lineage>
</organism>
<dbReference type="AlphaFoldDB" id="A0A919MD33"/>
<dbReference type="Proteomes" id="UP000619479">
    <property type="component" value="Unassembled WGS sequence"/>
</dbReference>
<dbReference type="PANTHER" id="PTHR33627:SF1">
    <property type="entry name" value="TRANSPOSASE"/>
    <property type="match status" value="1"/>
</dbReference>
<gene>
    <name evidence="2" type="ORF">Acy02nite_91650</name>
</gene>
<dbReference type="InterPro" id="IPR039365">
    <property type="entry name" value="IS701-like"/>
</dbReference>
<protein>
    <recommendedName>
        <fullName evidence="1">Transposase IS701-like DDE domain-containing protein</fullName>
    </recommendedName>
</protein>
<evidence type="ECO:0000313" key="2">
    <source>
        <dbReference type="EMBL" id="GID71284.1"/>
    </source>
</evidence>
<keyword evidence="3" id="KW-1185">Reference proteome</keyword>
<proteinExistence type="predicted"/>
<dbReference type="InterPro" id="IPR038721">
    <property type="entry name" value="IS701-like_DDE_dom"/>
</dbReference>
<evidence type="ECO:0000259" key="1">
    <source>
        <dbReference type="Pfam" id="PF13546"/>
    </source>
</evidence>
<evidence type="ECO:0000313" key="3">
    <source>
        <dbReference type="Proteomes" id="UP000619479"/>
    </source>
</evidence>
<sequence length="206" mass="22007">MLRVGEHLGHRDGVLIVDEIGFVKKGTRSAGVQRQYSGTAGRVENCQLGVSLAYASPAGRALIDRELYLPRTGIGDQRCREDAGVPAEVQFATKSQLGQAMHSRALDAGMPARWMAADEAYGQDSKSRAFCDQRRVGYVVVPQASAWGSRCSGWGPLGEQKVSAVGRPTCCQRASHSRRTVDDAEPGVLATIVPSVRITAADVAVP</sequence>
<name>A0A919MD33_9ACTN</name>
<dbReference type="PANTHER" id="PTHR33627">
    <property type="entry name" value="TRANSPOSASE"/>
    <property type="match status" value="1"/>
</dbReference>
<accession>A0A919MD33</accession>
<dbReference type="EMBL" id="BOMH01000111">
    <property type="protein sequence ID" value="GID71284.1"/>
    <property type="molecule type" value="Genomic_DNA"/>
</dbReference>
<reference evidence="2" key="1">
    <citation type="submission" date="2021-01" db="EMBL/GenBank/DDBJ databases">
        <title>Whole genome shotgun sequence of Actinoplanes cyaneus NBRC 14990.</title>
        <authorList>
            <person name="Komaki H."/>
            <person name="Tamura T."/>
        </authorList>
    </citation>
    <scope>NUCLEOTIDE SEQUENCE</scope>
    <source>
        <strain evidence="2">NBRC 14990</strain>
    </source>
</reference>